<evidence type="ECO:0000313" key="2">
    <source>
        <dbReference type="EMBL" id="TDE18623.1"/>
    </source>
</evidence>
<protein>
    <submittedName>
        <fullName evidence="2">FkbM family methyltransferase</fullName>
    </submittedName>
</protein>
<name>A0A4R5E2X2_9BACT</name>
<dbReference type="SUPFAM" id="SSF53335">
    <property type="entry name" value="S-adenosyl-L-methionine-dependent methyltransferases"/>
    <property type="match status" value="1"/>
</dbReference>
<sequence>MYWLRYLLKEPFQALRTSRDREFIKLLLKYGNAKRHNRTHVSFGKYQLEVPDVMSFLWQYKEIYADEFYFFKSDTPSPVILDCGANIGMSVLYFKELYPAAKISAFEAEPEIIQLLRSNLIRNKIEGVEIIPKAVWKDTAGIWFGSESADSSSIYSKAEKKLIPSIRLKDCLEKEKSIDFLKIDIEGAEIEVLEDCRHSLGNVKNLFVEFHSYIGNNQGLADVIRVFEENGFRYFIDTNQHRMRPFVNHKYRGNEVMDLQLNIFGWREVK</sequence>
<dbReference type="Proteomes" id="UP000294850">
    <property type="component" value="Unassembled WGS sequence"/>
</dbReference>
<dbReference type="InterPro" id="IPR006342">
    <property type="entry name" value="FkbM_mtfrase"/>
</dbReference>
<dbReference type="GO" id="GO:0008168">
    <property type="term" value="F:methyltransferase activity"/>
    <property type="evidence" value="ECO:0007669"/>
    <property type="project" value="UniProtKB-KW"/>
</dbReference>
<evidence type="ECO:0000313" key="3">
    <source>
        <dbReference type="Proteomes" id="UP000294850"/>
    </source>
</evidence>
<dbReference type="PANTHER" id="PTHR34203">
    <property type="entry name" value="METHYLTRANSFERASE, FKBM FAMILY PROTEIN"/>
    <property type="match status" value="1"/>
</dbReference>
<dbReference type="AlphaFoldDB" id="A0A4R5E2X2"/>
<dbReference type="OrthoDB" id="9812600at2"/>
<dbReference type="InterPro" id="IPR029063">
    <property type="entry name" value="SAM-dependent_MTases_sf"/>
</dbReference>
<dbReference type="PANTHER" id="PTHR34203:SF15">
    <property type="entry name" value="SLL1173 PROTEIN"/>
    <property type="match status" value="1"/>
</dbReference>
<dbReference type="InterPro" id="IPR052514">
    <property type="entry name" value="SAM-dependent_MTase"/>
</dbReference>
<keyword evidence="3" id="KW-1185">Reference proteome</keyword>
<gene>
    <name evidence="2" type="ORF">E0F88_03540</name>
</gene>
<keyword evidence="2" id="KW-0489">Methyltransferase</keyword>
<organism evidence="2 3">
    <name type="scientific">Dyadobacter psychrotolerans</name>
    <dbReference type="NCBI Taxonomy" id="2541721"/>
    <lineage>
        <taxon>Bacteria</taxon>
        <taxon>Pseudomonadati</taxon>
        <taxon>Bacteroidota</taxon>
        <taxon>Cytophagia</taxon>
        <taxon>Cytophagales</taxon>
        <taxon>Spirosomataceae</taxon>
        <taxon>Dyadobacter</taxon>
    </lineage>
</organism>
<dbReference type="Pfam" id="PF05050">
    <property type="entry name" value="Methyltransf_21"/>
    <property type="match status" value="1"/>
</dbReference>
<reference evidence="2 3" key="1">
    <citation type="submission" date="2019-03" db="EMBL/GenBank/DDBJ databases">
        <title>Dyadobacter AR-3-6 sp. nov., isolated from arctic soil.</title>
        <authorList>
            <person name="Chaudhary D.K."/>
        </authorList>
    </citation>
    <scope>NUCLEOTIDE SEQUENCE [LARGE SCALE GENOMIC DNA]</scope>
    <source>
        <strain evidence="2 3">AR-3-6</strain>
    </source>
</reference>
<comment type="caution">
    <text evidence="2">The sequence shown here is derived from an EMBL/GenBank/DDBJ whole genome shotgun (WGS) entry which is preliminary data.</text>
</comment>
<dbReference type="RefSeq" id="WP_131956704.1">
    <property type="nucleotide sequence ID" value="NZ_SMFL01000001.1"/>
</dbReference>
<evidence type="ECO:0000259" key="1">
    <source>
        <dbReference type="Pfam" id="PF05050"/>
    </source>
</evidence>
<dbReference type="GO" id="GO:0032259">
    <property type="term" value="P:methylation"/>
    <property type="evidence" value="ECO:0007669"/>
    <property type="project" value="UniProtKB-KW"/>
</dbReference>
<feature type="domain" description="Methyltransferase FkbM" evidence="1">
    <location>
        <begin position="82"/>
        <end position="234"/>
    </location>
</feature>
<dbReference type="Gene3D" id="3.40.50.150">
    <property type="entry name" value="Vaccinia Virus protein VP39"/>
    <property type="match status" value="1"/>
</dbReference>
<keyword evidence="2" id="KW-0808">Transferase</keyword>
<proteinExistence type="predicted"/>
<dbReference type="EMBL" id="SMFL01000001">
    <property type="protein sequence ID" value="TDE18623.1"/>
    <property type="molecule type" value="Genomic_DNA"/>
</dbReference>
<accession>A0A4R5E2X2</accession>
<dbReference type="NCBIfam" id="TIGR01444">
    <property type="entry name" value="fkbM_fam"/>
    <property type="match status" value="1"/>
</dbReference>